<dbReference type="InterPro" id="IPR036291">
    <property type="entry name" value="NAD(P)-bd_dom_sf"/>
</dbReference>
<dbReference type="RefSeq" id="WP_188417721.1">
    <property type="nucleotide sequence ID" value="NZ_BMDO01000008.1"/>
</dbReference>
<name>A0A917N2J5_9SPHI</name>
<keyword evidence="3" id="KW-1185">Reference proteome</keyword>
<accession>A0A917N2J5</accession>
<dbReference type="Proteomes" id="UP000662074">
    <property type="component" value="Unassembled WGS sequence"/>
</dbReference>
<dbReference type="GO" id="GO:0005737">
    <property type="term" value="C:cytoplasm"/>
    <property type="evidence" value="ECO:0007669"/>
    <property type="project" value="TreeGrafter"/>
</dbReference>
<evidence type="ECO:0000313" key="3">
    <source>
        <dbReference type="Proteomes" id="UP000662074"/>
    </source>
</evidence>
<dbReference type="InterPro" id="IPR051783">
    <property type="entry name" value="NAD(P)-dependent_oxidoreduct"/>
</dbReference>
<reference evidence="2" key="2">
    <citation type="submission" date="2020-09" db="EMBL/GenBank/DDBJ databases">
        <authorList>
            <person name="Sun Q."/>
            <person name="Sedlacek I."/>
        </authorList>
    </citation>
    <scope>NUCLEOTIDE SEQUENCE</scope>
    <source>
        <strain evidence="2">CCM 8711</strain>
    </source>
</reference>
<sequence length="303" mass="32411">MKKILVIGASGFIGGYLTRELVAEGFAVRCMVRNPDKVKELAGIDCEIVKGDFTDSASVQQALASIDAVYVSIHTLAPQHKDTADQEFMDIEMNALTNIVEGCRKHGVRRLIYVTALGISADAKDAWTAGRWKTQQYLLNSGLDVTVIQPGMIVGIGGQGFNMVLANAQKSTAFVIGNGRNKFRCIAIDDLVYNLIGVLSEPKAYGQCFEVGSDDILTADQLIDEAADVVGHAHPGKVHIPLGLLRFAAPLIERIARSPKGAIKGALGGLGADMIGDPSAIRKLLPRKPLSYKQAVAKAAENK</sequence>
<dbReference type="EMBL" id="BMDO01000008">
    <property type="protein sequence ID" value="GGI51604.1"/>
    <property type="molecule type" value="Genomic_DNA"/>
</dbReference>
<proteinExistence type="predicted"/>
<dbReference type="PANTHER" id="PTHR48079:SF6">
    <property type="entry name" value="NAD(P)-BINDING DOMAIN-CONTAINING PROTEIN-RELATED"/>
    <property type="match status" value="1"/>
</dbReference>
<dbReference type="InterPro" id="IPR016040">
    <property type="entry name" value="NAD(P)-bd_dom"/>
</dbReference>
<reference evidence="2" key="1">
    <citation type="journal article" date="2014" name="Int. J. Syst. Evol. Microbiol.">
        <title>Complete genome sequence of Corynebacterium casei LMG S-19264T (=DSM 44701T), isolated from a smear-ripened cheese.</title>
        <authorList>
            <consortium name="US DOE Joint Genome Institute (JGI-PGF)"/>
            <person name="Walter F."/>
            <person name="Albersmeier A."/>
            <person name="Kalinowski J."/>
            <person name="Ruckert C."/>
        </authorList>
    </citation>
    <scope>NUCLEOTIDE SEQUENCE</scope>
    <source>
        <strain evidence="2">CCM 8711</strain>
    </source>
</reference>
<feature type="domain" description="NAD(P)-binding" evidence="1">
    <location>
        <begin position="8"/>
        <end position="154"/>
    </location>
</feature>
<dbReference type="SUPFAM" id="SSF51735">
    <property type="entry name" value="NAD(P)-binding Rossmann-fold domains"/>
    <property type="match status" value="1"/>
</dbReference>
<dbReference type="AlphaFoldDB" id="A0A917N2J5"/>
<protein>
    <submittedName>
        <fullName evidence="2">NADH-binding protein</fullName>
    </submittedName>
</protein>
<evidence type="ECO:0000259" key="1">
    <source>
        <dbReference type="Pfam" id="PF13460"/>
    </source>
</evidence>
<gene>
    <name evidence="2" type="ORF">GCM10011425_28160</name>
</gene>
<comment type="caution">
    <text evidence="2">The sequence shown here is derived from an EMBL/GenBank/DDBJ whole genome shotgun (WGS) entry which is preliminary data.</text>
</comment>
<dbReference type="Gene3D" id="3.40.50.720">
    <property type="entry name" value="NAD(P)-binding Rossmann-like Domain"/>
    <property type="match status" value="1"/>
</dbReference>
<organism evidence="2 3">
    <name type="scientific">Mucilaginibacter galii</name>
    <dbReference type="NCBI Taxonomy" id="2005073"/>
    <lineage>
        <taxon>Bacteria</taxon>
        <taxon>Pseudomonadati</taxon>
        <taxon>Bacteroidota</taxon>
        <taxon>Sphingobacteriia</taxon>
        <taxon>Sphingobacteriales</taxon>
        <taxon>Sphingobacteriaceae</taxon>
        <taxon>Mucilaginibacter</taxon>
    </lineage>
</organism>
<dbReference type="Pfam" id="PF13460">
    <property type="entry name" value="NAD_binding_10"/>
    <property type="match status" value="1"/>
</dbReference>
<dbReference type="PANTHER" id="PTHR48079">
    <property type="entry name" value="PROTEIN YEEZ"/>
    <property type="match status" value="1"/>
</dbReference>
<dbReference type="GO" id="GO:0004029">
    <property type="term" value="F:aldehyde dehydrogenase (NAD+) activity"/>
    <property type="evidence" value="ECO:0007669"/>
    <property type="project" value="TreeGrafter"/>
</dbReference>
<evidence type="ECO:0000313" key="2">
    <source>
        <dbReference type="EMBL" id="GGI51604.1"/>
    </source>
</evidence>